<dbReference type="EMBL" id="JAMYWD010000012">
    <property type="protein sequence ID" value="KAJ4951016.1"/>
    <property type="molecule type" value="Genomic_DNA"/>
</dbReference>
<reference evidence="1" key="1">
    <citation type="journal article" date="2023" name="Plant J.">
        <title>The genome of the king protea, Protea cynaroides.</title>
        <authorList>
            <person name="Chang J."/>
            <person name="Duong T.A."/>
            <person name="Schoeman C."/>
            <person name="Ma X."/>
            <person name="Roodt D."/>
            <person name="Barker N."/>
            <person name="Li Z."/>
            <person name="Van de Peer Y."/>
            <person name="Mizrachi E."/>
        </authorList>
    </citation>
    <scope>NUCLEOTIDE SEQUENCE</scope>
    <source>
        <tissue evidence="1">Young leaves</tissue>
    </source>
</reference>
<organism evidence="1 2">
    <name type="scientific">Protea cynaroides</name>
    <dbReference type="NCBI Taxonomy" id="273540"/>
    <lineage>
        <taxon>Eukaryota</taxon>
        <taxon>Viridiplantae</taxon>
        <taxon>Streptophyta</taxon>
        <taxon>Embryophyta</taxon>
        <taxon>Tracheophyta</taxon>
        <taxon>Spermatophyta</taxon>
        <taxon>Magnoliopsida</taxon>
        <taxon>Proteales</taxon>
        <taxon>Proteaceae</taxon>
        <taxon>Protea</taxon>
    </lineage>
</organism>
<accession>A0A9Q0JTD7</accession>
<protein>
    <submittedName>
        <fullName evidence="1">Uncharacterized protein</fullName>
    </submittedName>
</protein>
<evidence type="ECO:0000313" key="2">
    <source>
        <dbReference type="Proteomes" id="UP001141806"/>
    </source>
</evidence>
<name>A0A9Q0JTD7_9MAGN</name>
<dbReference type="AlphaFoldDB" id="A0A9Q0JTD7"/>
<dbReference type="Proteomes" id="UP001141806">
    <property type="component" value="Unassembled WGS sequence"/>
</dbReference>
<comment type="caution">
    <text evidence="1">The sequence shown here is derived from an EMBL/GenBank/DDBJ whole genome shotgun (WGS) entry which is preliminary data.</text>
</comment>
<keyword evidence="2" id="KW-1185">Reference proteome</keyword>
<sequence length="101" mass="10952">MTLQSGRARKPLISEKPSKSFREEANANLYFGYVDMAKAGQWQSSIDPTAKAVNSAGAALPAEKDAKTQSQIKRIEEIVVSKREKGSGRGSPIPEYCCCST</sequence>
<gene>
    <name evidence="1" type="ORF">NE237_027848</name>
</gene>
<proteinExistence type="predicted"/>
<evidence type="ECO:0000313" key="1">
    <source>
        <dbReference type="EMBL" id="KAJ4951016.1"/>
    </source>
</evidence>